<keyword evidence="1" id="KW-0732">Signal</keyword>
<accession>A0ABR3VFN1</accession>
<sequence length="168" mass="18458">MQASFITSVCFLPLSTRVTSGAYPIPAVVQIQSVRSVHVQQPVQGPLACNSQHCSCYPNFTVYHRRFPTPTPARHQQGQAANTSGSYLSHYLRYWTRAPAAPTHRIRIHESPPTVSPRNRTQNATDNAATLLVIEKCCKFCLGSKARPGLDLKVGTQHGALLAAPVRR</sequence>
<feature type="signal peptide" evidence="1">
    <location>
        <begin position="1"/>
        <end position="21"/>
    </location>
</feature>
<protein>
    <recommendedName>
        <fullName evidence="4">Secreted protein</fullName>
    </recommendedName>
</protein>
<reference evidence="2 3" key="1">
    <citation type="journal article" date="2024" name="Commun. Biol.">
        <title>Comparative genomic analysis of thermophilic fungi reveals convergent evolutionary adaptations and gene losses.</title>
        <authorList>
            <person name="Steindorff A.S."/>
            <person name="Aguilar-Pontes M.V."/>
            <person name="Robinson A.J."/>
            <person name="Andreopoulos B."/>
            <person name="LaButti K."/>
            <person name="Kuo A."/>
            <person name="Mondo S."/>
            <person name="Riley R."/>
            <person name="Otillar R."/>
            <person name="Haridas S."/>
            <person name="Lipzen A."/>
            <person name="Grimwood J."/>
            <person name="Schmutz J."/>
            <person name="Clum A."/>
            <person name="Reid I.D."/>
            <person name="Moisan M.C."/>
            <person name="Butler G."/>
            <person name="Nguyen T.T.M."/>
            <person name="Dewar K."/>
            <person name="Conant G."/>
            <person name="Drula E."/>
            <person name="Henrissat B."/>
            <person name="Hansel C."/>
            <person name="Singer S."/>
            <person name="Hutchinson M.I."/>
            <person name="de Vries R.P."/>
            <person name="Natvig D.O."/>
            <person name="Powell A.J."/>
            <person name="Tsang A."/>
            <person name="Grigoriev I.V."/>
        </authorList>
    </citation>
    <scope>NUCLEOTIDE SEQUENCE [LARGE SCALE GENOMIC DNA]</scope>
    <source>
        <strain evidence="2 3">ATCC 24622</strain>
    </source>
</reference>
<proteinExistence type="predicted"/>
<evidence type="ECO:0008006" key="4">
    <source>
        <dbReference type="Google" id="ProtNLM"/>
    </source>
</evidence>
<organism evidence="2 3">
    <name type="scientific">Phialemonium thermophilum</name>
    <dbReference type="NCBI Taxonomy" id="223376"/>
    <lineage>
        <taxon>Eukaryota</taxon>
        <taxon>Fungi</taxon>
        <taxon>Dikarya</taxon>
        <taxon>Ascomycota</taxon>
        <taxon>Pezizomycotina</taxon>
        <taxon>Sordariomycetes</taxon>
        <taxon>Sordariomycetidae</taxon>
        <taxon>Cephalothecales</taxon>
        <taxon>Cephalothecaceae</taxon>
        <taxon>Phialemonium</taxon>
    </lineage>
</organism>
<name>A0ABR3VFN1_9PEZI</name>
<gene>
    <name evidence="2" type="ORF">VTK73DRAFT_3847</name>
</gene>
<evidence type="ECO:0000313" key="2">
    <source>
        <dbReference type="EMBL" id="KAL1840093.1"/>
    </source>
</evidence>
<comment type="caution">
    <text evidence="2">The sequence shown here is derived from an EMBL/GenBank/DDBJ whole genome shotgun (WGS) entry which is preliminary data.</text>
</comment>
<evidence type="ECO:0000256" key="1">
    <source>
        <dbReference type="SAM" id="SignalP"/>
    </source>
</evidence>
<evidence type="ECO:0000313" key="3">
    <source>
        <dbReference type="Proteomes" id="UP001586593"/>
    </source>
</evidence>
<dbReference type="Proteomes" id="UP001586593">
    <property type="component" value="Unassembled WGS sequence"/>
</dbReference>
<feature type="chain" id="PRO_5046932896" description="Secreted protein" evidence="1">
    <location>
        <begin position="22"/>
        <end position="168"/>
    </location>
</feature>
<keyword evidence="3" id="KW-1185">Reference proteome</keyword>
<dbReference type="EMBL" id="JAZHXJ010002247">
    <property type="protein sequence ID" value="KAL1840093.1"/>
    <property type="molecule type" value="Genomic_DNA"/>
</dbReference>